<keyword evidence="3 8" id="KW-0812">Transmembrane</keyword>
<feature type="transmembrane region" description="Helical" evidence="8">
    <location>
        <begin position="232"/>
        <end position="251"/>
    </location>
</feature>
<dbReference type="HAMAP" id="MF_01308">
    <property type="entry name" value="CemA_PxcA"/>
    <property type="match status" value="1"/>
</dbReference>
<dbReference type="InterPro" id="IPR004282">
    <property type="entry name" value="CemA"/>
</dbReference>
<keyword evidence="7 8" id="KW-0472">Membrane</keyword>
<dbReference type="GO" id="GO:0005886">
    <property type="term" value="C:plasma membrane"/>
    <property type="evidence" value="ECO:0007669"/>
    <property type="project" value="UniProtKB-SubCell"/>
</dbReference>
<evidence type="ECO:0000256" key="4">
    <source>
        <dbReference type="ARBA" id="ARBA00022781"/>
    </source>
</evidence>
<keyword evidence="8" id="KW-1003">Cell membrane</keyword>
<evidence type="ECO:0000256" key="2">
    <source>
        <dbReference type="ARBA" id="ARBA00022448"/>
    </source>
</evidence>
<comment type="subcellular location">
    <subcellularLocation>
        <location evidence="8">Cell inner membrane</location>
        <topology evidence="8">Multi-pass membrane protein</topology>
    </subcellularLocation>
    <subcellularLocation>
        <location evidence="1">Membrane</location>
        <topology evidence="1">Multi-pass membrane protein</topology>
    </subcellularLocation>
</comment>
<feature type="transmembrane region" description="Helical" evidence="8">
    <location>
        <begin position="193"/>
        <end position="212"/>
    </location>
</feature>
<keyword evidence="10" id="KW-1185">Reference proteome</keyword>
<dbReference type="Pfam" id="PF03040">
    <property type="entry name" value="CemA"/>
    <property type="match status" value="1"/>
</dbReference>
<evidence type="ECO:0000256" key="6">
    <source>
        <dbReference type="ARBA" id="ARBA00023065"/>
    </source>
</evidence>
<dbReference type="PANTHER" id="PTHR33650">
    <property type="entry name" value="CHLOROPLAST ENVELOPE MEMBRANE PROTEIN-RELATED"/>
    <property type="match status" value="1"/>
</dbReference>
<feature type="transmembrane region" description="Helical" evidence="8">
    <location>
        <begin position="148"/>
        <end position="168"/>
    </location>
</feature>
<protein>
    <recommendedName>
        <fullName evidence="8">Proton extrusion protein PxcA</fullName>
    </recommendedName>
</protein>
<dbReference type="GO" id="GO:0015078">
    <property type="term" value="F:proton transmembrane transporter activity"/>
    <property type="evidence" value="ECO:0007669"/>
    <property type="project" value="UniProtKB-UniRule"/>
</dbReference>
<dbReference type="RefSeq" id="WP_190826364.1">
    <property type="nucleotide sequence ID" value="NZ_CAWPPI010000034.1"/>
</dbReference>
<feature type="transmembrane region" description="Helical" evidence="8">
    <location>
        <begin position="53"/>
        <end position="77"/>
    </location>
</feature>
<name>A0A8J6XR64_9CYAN</name>
<keyword evidence="5 8" id="KW-1133">Transmembrane helix</keyword>
<evidence type="ECO:0000313" key="9">
    <source>
        <dbReference type="EMBL" id="MBD2772078.1"/>
    </source>
</evidence>
<keyword evidence="4 8" id="KW-0375">Hydrogen ion transport</keyword>
<dbReference type="Proteomes" id="UP000629098">
    <property type="component" value="Unassembled WGS sequence"/>
</dbReference>
<dbReference type="AlphaFoldDB" id="A0A8J6XR64"/>
<keyword evidence="8" id="KW-0997">Cell inner membrane</keyword>
<keyword evidence="2 8" id="KW-0813">Transport</keyword>
<gene>
    <name evidence="8" type="primary">pxcA</name>
    <name evidence="9" type="ORF">ICL16_08260</name>
</gene>
<evidence type="ECO:0000256" key="7">
    <source>
        <dbReference type="ARBA" id="ARBA00023136"/>
    </source>
</evidence>
<comment type="caution">
    <text evidence="9">The sequence shown here is derived from an EMBL/GenBank/DDBJ whole genome shotgun (WGS) entry which is preliminary data.</text>
</comment>
<comment type="similarity">
    <text evidence="8">Belongs to the CemA family.</text>
</comment>
<evidence type="ECO:0000256" key="5">
    <source>
        <dbReference type="ARBA" id="ARBA00022989"/>
    </source>
</evidence>
<reference evidence="9" key="1">
    <citation type="submission" date="2020-09" db="EMBL/GenBank/DDBJ databases">
        <title>Iningainema tapete sp. nov. (Scytonemataceae, Cyanobacteria) from greenhouses in central Florida (USA) produces two types of nodularin with biosynthetic potential for microcystin-LR and anabaenopeptins.</title>
        <authorList>
            <person name="Berthold D.E."/>
            <person name="Lefler F.W."/>
            <person name="Huang I.-S."/>
            <person name="Abdulla H."/>
            <person name="Zimba P.V."/>
            <person name="Laughinghouse H.D. IV."/>
        </authorList>
    </citation>
    <scope>NUCLEOTIDE SEQUENCE</scope>
    <source>
        <strain evidence="9">BLCCT55</strain>
    </source>
</reference>
<proteinExistence type="inferred from homology"/>
<organism evidence="9 10">
    <name type="scientific">Iningainema tapete BLCC-T55</name>
    <dbReference type="NCBI Taxonomy" id="2748662"/>
    <lineage>
        <taxon>Bacteria</taxon>
        <taxon>Bacillati</taxon>
        <taxon>Cyanobacteriota</taxon>
        <taxon>Cyanophyceae</taxon>
        <taxon>Nostocales</taxon>
        <taxon>Scytonemataceae</taxon>
        <taxon>Iningainema tapete</taxon>
    </lineage>
</organism>
<accession>A0A8J6XR64</accession>
<evidence type="ECO:0000256" key="1">
    <source>
        <dbReference type="ARBA" id="ARBA00004141"/>
    </source>
</evidence>
<evidence type="ECO:0000313" key="10">
    <source>
        <dbReference type="Proteomes" id="UP000629098"/>
    </source>
</evidence>
<evidence type="ECO:0000256" key="3">
    <source>
        <dbReference type="ARBA" id="ARBA00022692"/>
    </source>
</evidence>
<evidence type="ECO:0000256" key="8">
    <source>
        <dbReference type="HAMAP-Rule" id="MF_01308"/>
    </source>
</evidence>
<keyword evidence="6 8" id="KW-0406">Ion transport</keyword>
<dbReference type="EMBL" id="JACXAE010000034">
    <property type="protein sequence ID" value="MBD2772078.1"/>
    <property type="molecule type" value="Genomic_DNA"/>
</dbReference>
<dbReference type="PANTHER" id="PTHR33650:SF2">
    <property type="entry name" value="CHLOROPLAST ENVELOPE MEMBRANE PROTEIN"/>
    <property type="match status" value="1"/>
</dbReference>
<comment type="function">
    <text evidence="8">Required for H(+) efflux immediately after light irradiation to form a rapid H(+) concentration gradient across the thylakoid membranes. Together with PxcL, contributes to transient H(+) uptake following dark to light transition.</text>
</comment>
<sequence length="271" mass="31495">MKYSSKSKKTSFIPRSILQNIEKIKQTLSPNAEQKVIEEFRAFRQITISSIRYLLILMIVPLLVNHFSKIFVIYPLIDKFWNPEASRIFLNSFQEERALAELKRFEREIQFQTLLGKAPELSPKAIEEKVKDEAIALAQKYKWESTDAIGNIFADILSLFSFITLCIFGKQQMRVIKLFTDEIFYGLSDSAKAFLIILSTDIFVGYHSPYAWEIILENILKHFGLPDNKSLISLFIATVPVTMDTVFKYWVFRYLNRSSPSAVATYRNMNE</sequence>